<comment type="caution">
    <text evidence="2">The sequence shown here is derived from an EMBL/GenBank/DDBJ whole genome shotgun (WGS) entry which is preliminary data.</text>
</comment>
<evidence type="ECO:0000313" key="2">
    <source>
        <dbReference type="EMBL" id="PZR11936.1"/>
    </source>
</evidence>
<proteinExistence type="predicted"/>
<accession>A0A2W5TH71</accession>
<feature type="region of interest" description="Disordered" evidence="1">
    <location>
        <begin position="165"/>
        <end position="193"/>
    </location>
</feature>
<feature type="compositionally biased region" description="Pro residues" evidence="1">
    <location>
        <begin position="83"/>
        <end position="96"/>
    </location>
</feature>
<reference evidence="2 3" key="1">
    <citation type="submission" date="2017-08" db="EMBL/GenBank/DDBJ databases">
        <title>Infants hospitalized years apart are colonized by the same room-sourced microbial strains.</title>
        <authorList>
            <person name="Brooks B."/>
            <person name="Olm M.R."/>
            <person name="Firek B.A."/>
            <person name="Baker R."/>
            <person name="Thomas B.C."/>
            <person name="Morowitz M.J."/>
            <person name="Banfield J.F."/>
        </authorList>
    </citation>
    <scope>NUCLEOTIDE SEQUENCE [LARGE SCALE GENOMIC DNA]</scope>
    <source>
        <strain evidence="2">S2_003_000_R2_14</strain>
    </source>
</reference>
<gene>
    <name evidence="2" type="ORF">DI536_16535</name>
</gene>
<evidence type="ECO:0000256" key="1">
    <source>
        <dbReference type="SAM" id="MobiDB-lite"/>
    </source>
</evidence>
<protein>
    <submittedName>
        <fullName evidence="2">Uncharacterized protein</fullName>
    </submittedName>
</protein>
<feature type="region of interest" description="Disordered" evidence="1">
    <location>
        <begin position="38"/>
        <end position="69"/>
    </location>
</feature>
<dbReference type="EMBL" id="QFQP01000013">
    <property type="protein sequence ID" value="PZR11936.1"/>
    <property type="molecule type" value="Genomic_DNA"/>
</dbReference>
<name>A0A2W5TH71_9BACT</name>
<sequence>MKAGLLVGVSCGAILGAAVWFALADGEPVVSPVTELPPTPTAVAAPPRPMVRQDLVPSAPTPMPTEKLPEPVAVDARPAVPPPPSGTIAAPPPPVDVPEDPPALRFKGESRELDYADNLLGKKNPTLDEVRSANNVFARCVEVDPENERCTESLERSRLVLSEMSRARRNDPSLTGARVFTPLNGPTRLPKKR</sequence>
<dbReference type="Proteomes" id="UP000249061">
    <property type="component" value="Unassembled WGS sequence"/>
</dbReference>
<evidence type="ECO:0000313" key="3">
    <source>
        <dbReference type="Proteomes" id="UP000249061"/>
    </source>
</evidence>
<feature type="region of interest" description="Disordered" evidence="1">
    <location>
        <begin position="83"/>
        <end position="102"/>
    </location>
</feature>
<dbReference type="AlphaFoldDB" id="A0A2W5TH71"/>
<organism evidence="2 3">
    <name type="scientific">Archangium gephyra</name>
    <dbReference type="NCBI Taxonomy" id="48"/>
    <lineage>
        <taxon>Bacteria</taxon>
        <taxon>Pseudomonadati</taxon>
        <taxon>Myxococcota</taxon>
        <taxon>Myxococcia</taxon>
        <taxon>Myxococcales</taxon>
        <taxon>Cystobacterineae</taxon>
        <taxon>Archangiaceae</taxon>
        <taxon>Archangium</taxon>
    </lineage>
</organism>